<dbReference type="EMBL" id="CM046508">
    <property type="protein sequence ID" value="KAI8665954.1"/>
    <property type="molecule type" value="Genomic_DNA"/>
</dbReference>
<proteinExistence type="predicted"/>
<evidence type="ECO:0000313" key="2">
    <source>
        <dbReference type="Proteomes" id="UP001065298"/>
    </source>
</evidence>
<reference evidence="1" key="1">
    <citation type="submission" date="2022-06" db="EMBL/GenBank/DDBJ databases">
        <title>Fusarium solani species complex genomes reveal bases of compartmentalisation and animal pathogenesis.</title>
        <authorList>
            <person name="Tsai I.J."/>
        </authorList>
    </citation>
    <scope>NUCLEOTIDE SEQUENCE</scope>
    <source>
        <strain evidence="1">Fu6.1</strain>
    </source>
</reference>
<comment type="caution">
    <text evidence="1">The sequence shown here is derived from an EMBL/GenBank/DDBJ whole genome shotgun (WGS) entry which is preliminary data.</text>
</comment>
<organism evidence="1 2">
    <name type="scientific">Fusarium keratoplasticum</name>
    <dbReference type="NCBI Taxonomy" id="1328300"/>
    <lineage>
        <taxon>Eukaryota</taxon>
        <taxon>Fungi</taxon>
        <taxon>Dikarya</taxon>
        <taxon>Ascomycota</taxon>
        <taxon>Pezizomycotina</taxon>
        <taxon>Sordariomycetes</taxon>
        <taxon>Hypocreomycetidae</taxon>
        <taxon>Hypocreales</taxon>
        <taxon>Nectriaceae</taxon>
        <taxon>Fusarium</taxon>
        <taxon>Fusarium solani species complex</taxon>
    </lineage>
</organism>
<evidence type="ECO:0000313" key="1">
    <source>
        <dbReference type="EMBL" id="KAI8665954.1"/>
    </source>
</evidence>
<name>A0ACC0QS37_9HYPO</name>
<sequence>MEESSERPEPKDRGRTPSSGIQQQIGRGRSPVPGRARSPRSRSTKRKGAKPTPTEAGASAGTERDPLGSLSGTTLQATVSSILSKTRDVMGDPGSDTGNDTTPTDNDNSDSEDSEQDHKEKKGNRRDESDSTKLQEDDNTQYDEFQKMQPFTNQASFPVSEKSIECDCFNESLQDLVACLGRSNTGWISIDCLGRRWTSESKESKIRTTVVVSFSELPDRAEELRRDLQMAMKGNGLPVELIQGKVVRYVANPFGVLEPQTPLVCGSSCAPHGVLGAGTVGGFITIDGDPDPAAVYAVTNHHVVVKGDDNNEKIPWTTEQNIESHLGLTEQQCEDLADLGLDRYDRTGIHAILSRLGSLKPIPQRTYGNDRKSYLIHLARQFLNYWNEHLTDHQIGQQRRRQMRQSIRQEISQFWVPGQRTHHRQQFRLTIGNNGLEDFETDLLEDMRAFLNLHCYELEILLRAIITISTETGQDGMALFRDVIHIRRLWRNPPSLTRIIEHPANKDLEFAIRSVRDLLSVTGEPPMPQEDTEQRRQHLIDLKEHKTSPNRLIGTVWASSGTHYYEWNPESPLLVKEDWALIKLFRDDNQEFRNGFRNLLRPNFPENQFAGVRELPEPIRIDVTKRGRTTDLTAGVVNGARSVINLGRGIKSAFVIVSKPPITQFFSAKGDSGSWIMDRAGRLVGMMWGGREMFVQKTQNKVIWGDLDGYKSHEFDVQDVTYFTPTSYLFGWIEKSFKEWRNASGGDLPEHFEGRVRLFG</sequence>
<accession>A0ACC0QS37</accession>
<protein>
    <submittedName>
        <fullName evidence="1">Uncharacterized protein</fullName>
    </submittedName>
</protein>
<gene>
    <name evidence="1" type="ORF">NCS57_00818400</name>
</gene>
<keyword evidence="2" id="KW-1185">Reference proteome</keyword>
<dbReference type="Proteomes" id="UP001065298">
    <property type="component" value="Chromosome 6"/>
</dbReference>